<keyword evidence="2" id="KW-1185">Reference proteome</keyword>
<proteinExistence type="predicted"/>
<comment type="caution">
    <text evidence="1">The sequence shown here is derived from an EMBL/GenBank/DDBJ whole genome shotgun (WGS) entry which is preliminary data.</text>
</comment>
<accession>A0ABV5KPZ2</accession>
<organism evidence="1 2">
    <name type="scientific">Paenibacillus aurantiacus</name>
    <dbReference type="NCBI Taxonomy" id="1936118"/>
    <lineage>
        <taxon>Bacteria</taxon>
        <taxon>Bacillati</taxon>
        <taxon>Bacillota</taxon>
        <taxon>Bacilli</taxon>
        <taxon>Bacillales</taxon>
        <taxon>Paenibacillaceae</taxon>
        <taxon>Paenibacillus</taxon>
    </lineage>
</organism>
<gene>
    <name evidence="1" type="ORF">ACFFSY_13665</name>
</gene>
<reference evidence="1 2" key="1">
    <citation type="submission" date="2024-09" db="EMBL/GenBank/DDBJ databases">
        <authorList>
            <person name="Sun Q."/>
            <person name="Mori K."/>
        </authorList>
    </citation>
    <scope>NUCLEOTIDE SEQUENCE [LARGE SCALE GENOMIC DNA]</scope>
    <source>
        <strain evidence="1 2">TISTR 2452</strain>
    </source>
</reference>
<protein>
    <submittedName>
        <fullName evidence="1">DNA-binding protein</fullName>
    </submittedName>
</protein>
<name>A0ABV5KPZ2_9BACL</name>
<keyword evidence="1" id="KW-0238">DNA-binding</keyword>
<dbReference type="RefSeq" id="WP_377494757.1">
    <property type="nucleotide sequence ID" value="NZ_JBHMDO010000022.1"/>
</dbReference>
<dbReference type="EMBL" id="JBHMDO010000022">
    <property type="protein sequence ID" value="MFB9326970.1"/>
    <property type="molecule type" value="Genomic_DNA"/>
</dbReference>
<evidence type="ECO:0000313" key="1">
    <source>
        <dbReference type="EMBL" id="MFB9326970.1"/>
    </source>
</evidence>
<evidence type="ECO:0000313" key="2">
    <source>
        <dbReference type="Proteomes" id="UP001589747"/>
    </source>
</evidence>
<sequence>MFKVEIDYDVLQTMIKNAIDAALESHSFTNSLPPILNRTQFMELLDIGATKAAELFNRKDFPVIREFGHPKILTHQLMQWCEQHSEWVSQHAGPAYPAKRAPHIRRAK</sequence>
<dbReference type="Proteomes" id="UP001589747">
    <property type="component" value="Unassembled WGS sequence"/>
</dbReference>
<dbReference type="GO" id="GO:0003677">
    <property type="term" value="F:DNA binding"/>
    <property type="evidence" value="ECO:0007669"/>
    <property type="project" value="UniProtKB-KW"/>
</dbReference>